<dbReference type="EMBL" id="LUCM01011285">
    <property type="protein sequence ID" value="KAA0184176.1"/>
    <property type="molecule type" value="Genomic_DNA"/>
</dbReference>
<dbReference type="PANTHER" id="PTHR14485">
    <property type="entry name" value="TETRATRICOPEPTIDE REPEAT PROTEIN 23"/>
    <property type="match status" value="1"/>
</dbReference>
<name>A0A8E0RJD4_9TREM</name>
<reference evidence="1" key="1">
    <citation type="submission" date="2019-05" db="EMBL/GenBank/DDBJ databases">
        <title>Annotation for the trematode Fasciolopsis buski.</title>
        <authorList>
            <person name="Choi Y.-J."/>
        </authorList>
    </citation>
    <scope>NUCLEOTIDE SEQUENCE</scope>
    <source>
        <strain evidence="1">HT</strain>
        <tissue evidence="1">Whole worm</tissue>
    </source>
</reference>
<evidence type="ECO:0000313" key="2">
    <source>
        <dbReference type="Proteomes" id="UP000728185"/>
    </source>
</evidence>
<proteinExistence type="predicted"/>
<dbReference type="OrthoDB" id="6246791at2759"/>
<protein>
    <submittedName>
        <fullName evidence="1">Uncharacterized protein</fullName>
    </submittedName>
</protein>
<comment type="caution">
    <text evidence="1">The sequence shown here is derived from an EMBL/GenBank/DDBJ whole genome shotgun (WGS) entry which is preliminary data.</text>
</comment>
<dbReference type="AlphaFoldDB" id="A0A8E0RJD4"/>
<sequence length="425" mass="47539">MDRNEIATMEANVIACLKESLEDEAFSNLVKLVAVNRMTNGKTKLFEAQYFACLSYGYQFIKGPAYAIQSEEHAETARNCLLSCASDPAEPVDDTVMSRTMLLIILLTYYTLARSKLLLNRNKEAVKFALKAKSVLTQLLSMDEENTEHTHLSINEDSGQTGKEQTTCSSSYLDVASLLLRPGEGFFPPLNHLQIRLGTLMGKYVVLGGKIYERRPRVDGEETVIRLNEKLMEIARHNQYFVPTHCPRYAIPDKAEQVILDVLKICPATSGLMESTDIADVSNPMSARSNDDRLISVSQQLLHSEAEARKRAERSMSEEQLKKQQIEASCALRSVLIRLRLSRKRYEDAEELLKNNLAVQQVTFGLYSPDAVITQKMLLSCGLAQGGGKRCLIQARECLAMEEVTFGTKSKQASQTREIIKALIG</sequence>
<dbReference type="InterPro" id="IPR042621">
    <property type="entry name" value="TTC23/TTC23L"/>
</dbReference>
<organism evidence="1 2">
    <name type="scientific">Fasciolopsis buskii</name>
    <dbReference type="NCBI Taxonomy" id="27845"/>
    <lineage>
        <taxon>Eukaryota</taxon>
        <taxon>Metazoa</taxon>
        <taxon>Spiralia</taxon>
        <taxon>Lophotrochozoa</taxon>
        <taxon>Platyhelminthes</taxon>
        <taxon>Trematoda</taxon>
        <taxon>Digenea</taxon>
        <taxon>Plagiorchiida</taxon>
        <taxon>Echinostomata</taxon>
        <taxon>Echinostomatoidea</taxon>
        <taxon>Fasciolidae</taxon>
        <taxon>Fasciolopsis</taxon>
    </lineage>
</organism>
<dbReference type="Proteomes" id="UP000728185">
    <property type="component" value="Unassembled WGS sequence"/>
</dbReference>
<dbReference type="PANTHER" id="PTHR14485:SF2">
    <property type="entry name" value="FUNGAL STAND N-TERMINAL GOODBYE DOMAIN-CONTAINING PROTEIN"/>
    <property type="match status" value="1"/>
</dbReference>
<keyword evidence="2" id="KW-1185">Reference proteome</keyword>
<gene>
    <name evidence="1" type="ORF">FBUS_04017</name>
</gene>
<accession>A0A8E0RJD4</accession>
<evidence type="ECO:0000313" key="1">
    <source>
        <dbReference type="EMBL" id="KAA0184176.1"/>
    </source>
</evidence>